<dbReference type="OrthoDB" id="3257643at2759"/>
<evidence type="ECO:0000256" key="2">
    <source>
        <dbReference type="SAM" id="MobiDB-lite"/>
    </source>
</evidence>
<dbReference type="GO" id="GO:0003700">
    <property type="term" value="F:DNA-binding transcription factor activity"/>
    <property type="evidence" value="ECO:0007669"/>
    <property type="project" value="InterPro"/>
</dbReference>
<dbReference type="InParanoid" id="A0A165H271"/>
<evidence type="ECO:0000313" key="4">
    <source>
        <dbReference type="EMBL" id="KZV91345.1"/>
    </source>
</evidence>
<name>A0A165H271_EXIGL</name>
<feature type="compositionally biased region" description="Basic and acidic residues" evidence="2">
    <location>
        <begin position="256"/>
        <end position="266"/>
    </location>
</feature>
<feature type="compositionally biased region" description="Polar residues" evidence="2">
    <location>
        <begin position="228"/>
        <end position="248"/>
    </location>
</feature>
<feature type="region of interest" description="Disordered" evidence="2">
    <location>
        <begin position="103"/>
        <end position="127"/>
    </location>
</feature>
<dbReference type="CDD" id="cd14686">
    <property type="entry name" value="bZIP"/>
    <property type="match status" value="1"/>
</dbReference>
<organism evidence="4 5">
    <name type="scientific">Exidia glandulosa HHB12029</name>
    <dbReference type="NCBI Taxonomy" id="1314781"/>
    <lineage>
        <taxon>Eukaryota</taxon>
        <taxon>Fungi</taxon>
        <taxon>Dikarya</taxon>
        <taxon>Basidiomycota</taxon>
        <taxon>Agaricomycotina</taxon>
        <taxon>Agaricomycetes</taxon>
        <taxon>Auriculariales</taxon>
        <taxon>Exidiaceae</taxon>
        <taxon>Exidia</taxon>
    </lineage>
</organism>
<dbReference type="EMBL" id="KV426029">
    <property type="protein sequence ID" value="KZV91345.1"/>
    <property type="molecule type" value="Genomic_DNA"/>
</dbReference>
<evidence type="ECO:0000313" key="5">
    <source>
        <dbReference type="Proteomes" id="UP000077266"/>
    </source>
</evidence>
<reference evidence="4 5" key="1">
    <citation type="journal article" date="2016" name="Mol. Biol. Evol.">
        <title>Comparative Genomics of Early-Diverging Mushroom-Forming Fungi Provides Insights into the Origins of Lignocellulose Decay Capabilities.</title>
        <authorList>
            <person name="Nagy L.G."/>
            <person name="Riley R."/>
            <person name="Tritt A."/>
            <person name="Adam C."/>
            <person name="Daum C."/>
            <person name="Floudas D."/>
            <person name="Sun H."/>
            <person name="Yadav J.S."/>
            <person name="Pangilinan J."/>
            <person name="Larsson K.H."/>
            <person name="Matsuura K."/>
            <person name="Barry K."/>
            <person name="Labutti K."/>
            <person name="Kuo R."/>
            <person name="Ohm R.A."/>
            <person name="Bhattacharya S.S."/>
            <person name="Shirouzu T."/>
            <person name="Yoshinaga Y."/>
            <person name="Martin F.M."/>
            <person name="Grigoriev I.V."/>
            <person name="Hibbett D.S."/>
        </authorList>
    </citation>
    <scope>NUCLEOTIDE SEQUENCE [LARGE SCALE GENOMIC DNA]</scope>
    <source>
        <strain evidence="4 5">HHB12029</strain>
    </source>
</reference>
<accession>A0A165H271</accession>
<dbReference type="AlphaFoldDB" id="A0A165H271"/>
<dbReference type="STRING" id="1314781.A0A165H271"/>
<feature type="region of interest" description="Disordered" evidence="2">
    <location>
        <begin position="228"/>
        <end position="332"/>
    </location>
</feature>
<gene>
    <name evidence="4" type="ORF">EXIGLDRAFT_837176</name>
</gene>
<dbReference type="Proteomes" id="UP000077266">
    <property type="component" value="Unassembled WGS sequence"/>
</dbReference>
<evidence type="ECO:0000259" key="3">
    <source>
        <dbReference type="PROSITE" id="PS00036"/>
    </source>
</evidence>
<keyword evidence="1" id="KW-0175">Coiled coil</keyword>
<protein>
    <recommendedName>
        <fullName evidence="3">BZIP domain-containing protein</fullName>
    </recommendedName>
</protein>
<proteinExistence type="predicted"/>
<dbReference type="Gene3D" id="1.20.5.170">
    <property type="match status" value="1"/>
</dbReference>
<feature type="domain" description="BZIP" evidence="3">
    <location>
        <begin position="26"/>
        <end position="39"/>
    </location>
</feature>
<keyword evidence="5" id="KW-1185">Reference proteome</keyword>
<feature type="region of interest" description="Disordered" evidence="2">
    <location>
        <begin position="1"/>
        <end position="40"/>
    </location>
</feature>
<sequence>MKHQNASSPESPPSDAGQQQTDPPPRSRNAKAQARHRAKRKAYIEQLEQTVSRLQAALSVPPEQLGASNARVQELEQENMRLHAEIDMLKAQLGMSPVDHPARRTSMPFGNSTADLPRAREGKRRRLSADTSVDANLYLATWFAQATALALPFVRPLRFDLLRELVILVSLASQASTTSGAQDASATLRNVPILSLPSLPHTASTFPGVNTPNSSNATTMFGYSHTNAPAGSTTSSPYSMASTFSTLSDPMPPSRRSLDTFRDPGDSMRLPQPQPQSQQQLPPLGVGYTRRTPDPPGYAPYQDTQGLPDFNLPSEQPDLGAWRGYTSYARGP</sequence>
<feature type="compositionally biased region" description="Low complexity" evidence="2">
    <location>
        <begin position="275"/>
        <end position="284"/>
    </location>
</feature>
<evidence type="ECO:0000256" key="1">
    <source>
        <dbReference type="SAM" id="Coils"/>
    </source>
</evidence>
<dbReference type="PROSITE" id="PS00036">
    <property type="entry name" value="BZIP_BASIC"/>
    <property type="match status" value="1"/>
</dbReference>
<dbReference type="InterPro" id="IPR004827">
    <property type="entry name" value="bZIP"/>
</dbReference>
<feature type="coiled-coil region" evidence="1">
    <location>
        <begin position="65"/>
        <end position="92"/>
    </location>
</feature>